<gene>
    <name evidence="2" type="ORF">OE749_14355</name>
</gene>
<name>A0ABT3AC65_9ALTE</name>
<dbReference type="PANTHER" id="PTHR42951:SF17">
    <property type="entry name" value="METALLO-BETA-LACTAMASE DOMAIN-CONTAINING PROTEIN"/>
    <property type="match status" value="1"/>
</dbReference>
<comment type="caution">
    <text evidence="2">The sequence shown here is derived from an EMBL/GenBank/DDBJ whole genome shotgun (WGS) entry which is preliminary data.</text>
</comment>
<dbReference type="InterPro" id="IPR001279">
    <property type="entry name" value="Metallo-B-lactamas"/>
</dbReference>
<reference evidence="2 3" key="1">
    <citation type="submission" date="2022-10" db="EMBL/GenBank/DDBJ databases">
        <title>Aestuariibacter sp. AA17 isolated from Montipora capitata coral fragment.</title>
        <authorList>
            <person name="Emsley S.A."/>
            <person name="Pfannmuller K.M."/>
            <person name="Loughran R.M."/>
            <person name="Shlafstein M."/>
            <person name="Papke E."/>
            <person name="Saw J.H."/>
            <person name="Ushijima B."/>
            <person name="Videau P."/>
        </authorList>
    </citation>
    <scope>NUCLEOTIDE SEQUENCE [LARGE SCALE GENOMIC DNA]</scope>
    <source>
        <strain evidence="2 3">AA17</strain>
    </source>
</reference>
<protein>
    <submittedName>
        <fullName evidence="2">MBL fold metallo-hydrolase</fullName>
    </submittedName>
</protein>
<accession>A0ABT3AC65</accession>
<dbReference type="RefSeq" id="WP_263713156.1">
    <property type="nucleotide sequence ID" value="NZ_JAOWKX010000007.1"/>
</dbReference>
<evidence type="ECO:0000313" key="3">
    <source>
        <dbReference type="Proteomes" id="UP001652504"/>
    </source>
</evidence>
<dbReference type="EMBL" id="JAOWKX010000007">
    <property type="protein sequence ID" value="MCV2885877.1"/>
    <property type="molecule type" value="Genomic_DNA"/>
</dbReference>
<sequence length="257" mass="29967">MHIHHLSGYIQSIYLVEYEHGLLLLDGCSRADVELIHTFVSESLHRPITDLKIVVVTHMHPDHAGAAEALRKLAGCRILTSEKPHHWYSGLHGMLMYTTDLLLTFWVASRLKKPKRNLFYSPFLEPDIVAEEGMRIPEFEDWQILNMPGHTDRDLAVYHAPTHTIYVADLIVKVKDKFIPPFPVFHPNQYRISVNKLHDLYPSDVLLAHSGSVKLKDEDYAHLFDNLPELPKTHWRATKRKAYSLIKRYRLRKRRDL</sequence>
<organism evidence="2 3">
    <name type="scientific">Fluctibacter corallii</name>
    <dbReference type="NCBI Taxonomy" id="2984329"/>
    <lineage>
        <taxon>Bacteria</taxon>
        <taxon>Pseudomonadati</taxon>
        <taxon>Pseudomonadota</taxon>
        <taxon>Gammaproteobacteria</taxon>
        <taxon>Alteromonadales</taxon>
        <taxon>Alteromonadaceae</taxon>
        <taxon>Fluctibacter</taxon>
    </lineage>
</organism>
<dbReference type="PANTHER" id="PTHR42951">
    <property type="entry name" value="METALLO-BETA-LACTAMASE DOMAIN-CONTAINING"/>
    <property type="match status" value="1"/>
</dbReference>
<feature type="domain" description="Metallo-beta-lactamase" evidence="1">
    <location>
        <begin position="10"/>
        <end position="209"/>
    </location>
</feature>
<dbReference type="InterPro" id="IPR036866">
    <property type="entry name" value="RibonucZ/Hydroxyglut_hydro"/>
</dbReference>
<keyword evidence="3" id="KW-1185">Reference proteome</keyword>
<dbReference type="SUPFAM" id="SSF56281">
    <property type="entry name" value="Metallo-hydrolase/oxidoreductase"/>
    <property type="match status" value="1"/>
</dbReference>
<dbReference type="Gene3D" id="3.60.15.10">
    <property type="entry name" value="Ribonuclease Z/Hydroxyacylglutathione hydrolase-like"/>
    <property type="match status" value="1"/>
</dbReference>
<proteinExistence type="predicted"/>
<evidence type="ECO:0000259" key="1">
    <source>
        <dbReference type="SMART" id="SM00849"/>
    </source>
</evidence>
<dbReference type="SMART" id="SM00849">
    <property type="entry name" value="Lactamase_B"/>
    <property type="match status" value="1"/>
</dbReference>
<dbReference type="Proteomes" id="UP001652504">
    <property type="component" value="Unassembled WGS sequence"/>
</dbReference>
<evidence type="ECO:0000313" key="2">
    <source>
        <dbReference type="EMBL" id="MCV2885877.1"/>
    </source>
</evidence>
<dbReference type="InterPro" id="IPR050855">
    <property type="entry name" value="NDM-1-like"/>
</dbReference>
<dbReference type="Pfam" id="PF00753">
    <property type="entry name" value="Lactamase_B"/>
    <property type="match status" value="1"/>
</dbReference>